<keyword evidence="1" id="KW-0233">DNA recombination</keyword>
<accession>A0ABT7IF91</accession>
<keyword evidence="3" id="KW-1185">Reference proteome</keyword>
<evidence type="ECO:0000256" key="1">
    <source>
        <dbReference type="ARBA" id="ARBA00023172"/>
    </source>
</evidence>
<protein>
    <recommendedName>
        <fullName evidence="4">Phage integrase family protein</fullName>
    </recommendedName>
</protein>
<gene>
    <name evidence="2" type="ORF">QPM17_14380</name>
</gene>
<proteinExistence type="predicted"/>
<dbReference type="EMBL" id="JASSVS010000007">
    <property type="protein sequence ID" value="MDL0432328.1"/>
    <property type="molecule type" value="Genomic_DNA"/>
</dbReference>
<dbReference type="Gene3D" id="1.10.443.10">
    <property type="entry name" value="Intergrase catalytic core"/>
    <property type="match status" value="1"/>
</dbReference>
<evidence type="ECO:0000313" key="2">
    <source>
        <dbReference type="EMBL" id="MDL0432328.1"/>
    </source>
</evidence>
<dbReference type="InterPro" id="IPR011010">
    <property type="entry name" value="DNA_brk_join_enz"/>
</dbReference>
<dbReference type="RefSeq" id="WP_285391509.1">
    <property type="nucleotide sequence ID" value="NZ_JASSVS010000007.1"/>
</dbReference>
<dbReference type="Proteomes" id="UP001227964">
    <property type="component" value="Unassembled WGS sequence"/>
</dbReference>
<evidence type="ECO:0000313" key="3">
    <source>
        <dbReference type="Proteomes" id="UP001227964"/>
    </source>
</evidence>
<name>A0ABT7IF91_9GAMM</name>
<organism evidence="2 3">
    <name type="scientific">Marinobacter azerbaijanicus</name>
    <dbReference type="NCBI Taxonomy" id="3050455"/>
    <lineage>
        <taxon>Bacteria</taxon>
        <taxon>Pseudomonadati</taxon>
        <taxon>Pseudomonadota</taxon>
        <taxon>Gammaproteobacteria</taxon>
        <taxon>Pseudomonadales</taxon>
        <taxon>Marinobacteraceae</taxon>
        <taxon>Marinobacter</taxon>
    </lineage>
</organism>
<sequence>MAESDKVWEEWQKPLDRLQKSLDRAEKYQLAGSESRRVERVRHKLDHLNAALGYLCKHYPALAAGDQRVEMSDAAVNELINDACQSGTGETIKDKQRYLFLGLTQGVKERDWQLSAPAPILSVRTAPSMFSTAMVARSIDYDALNEQFMATLSEESGTKCKEQDAGELLFSMVFHSTVVSKRRFRRVSAAIRAGIAMEGELGWLELEQAPGDNSGKNSRQSGRRVFLAPVTQLLLRRWFLRWGKDWPEIEDEGRTSADEQLLNAYVDGLVQSTGDRWHRSKDVFALAEANLVELAPGFLVHYARTPDLGVSLPLTNWMRLVTGQVAVPVQSTGPAPEQETHLINAAEIHSPEYPLSDQRPAFRELKHALRRFERQLEVMGKKRGLRGPGDGPKGLFDARGNASKAIRKVASSPKTSVVLQLMCHYAQFLIRQEGLPFAHWRERIRNVARLMPLLDYDAEIQSELSLETDEWQAMYEAVIARTPGDNAVLQATLSDWHEFLHAFYGVERVPLDGGPSYGVDANIVTPREYLQAKQHLMKQAGDELASLQLALLILGYRCGLRRTEAWARQFGDFHGLDHASVMFPEVLVRPTKLAGVKSDSALRRLPLRLLLTSDERIWLADFLRDRKQRRHNDDPRVPLFADPVSGHFRITERMAFEGLTLLMRAVTGDDNFRFHHLRHSFATITLFRLMERKPFELLPANWCPDNDAMLNPGDESTPLWKQAGLGDPCRGLALLTQWMGHSSEKVALRSYAHLLDYLLGWYVTNRINPRLSLDQQASLLDKSAVALERFRHRNGLADRQTPAKRLAEVARMPAKAQFELPRMRNAPENIHVPPVYGKQDINPLLPYRLELQTFRRQAAPQNETEETALRNAAAQLDIEPYIAQQWHERARLLMDEETARRSSKFSLASTAQNPTGLAEHFTLISRAPELRTYPCPPQSRSAFEGVMNAFKRLSIWVSEEPDTARRALLICKKGIQRSHAEVRLQGTDNIPFMRLMKALRLASCLTIEVKTLADNESRSLGFWAHHLCVTKKSINVKVMADQRIPADGNVSLRVTKPGELRSLFWFWSSFRFLIFTGCVLYDAVERDDERNIGDVDS</sequence>
<reference evidence="2 3" key="1">
    <citation type="submission" date="2023-06" db="EMBL/GenBank/DDBJ databases">
        <title>Marinobacter azerbaijanicus a moderately halophilic, isolated from Urmia Lake in Azerbaijan region of Iran.</title>
        <authorList>
            <person name="Sanchez-Porro C."/>
            <person name="Aghdam E.M."/>
            <person name="Saheb S.M."/>
            <person name="Tarhriz V."/>
            <person name="Kazemi E."/>
            <person name="Ammozegar M.A."/>
            <person name="Ventosa A."/>
            <person name="Hejazi M.S."/>
        </authorList>
    </citation>
    <scope>NUCLEOTIDE SEQUENCE [LARGE SCALE GENOMIC DNA]</scope>
    <source>
        <strain evidence="2 3">TBZ242</strain>
    </source>
</reference>
<evidence type="ECO:0008006" key="4">
    <source>
        <dbReference type="Google" id="ProtNLM"/>
    </source>
</evidence>
<dbReference type="SUPFAM" id="SSF56349">
    <property type="entry name" value="DNA breaking-rejoining enzymes"/>
    <property type="match status" value="1"/>
</dbReference>
<dbReference type="InterPro" id="IPR013762">
    <property type="entry name" value="Integrase-like_cat_sf"/>
</dbReference>
<comment type="caution">
    <text evidence="2">The sequence shown here is derived from an EMBL/GenBank/DDBJ whole genome shotgun (WGS) entry which is preliminary data.</text>
</comment>